<dbReference type="Gene3D" id="1.10.30.50">
    <property type="match status" value="1"/>
</dbReference>
<organism evidence="2 3">
    <name type="scientific">Nocardioides dubius</name>
    <dbReference type="NCBI Taxonomy" id="317019"/>
    <lineage>
        <taxon>Bacteria</taxon>
        <taxon>Bacillati</taxon>
        <taxon>Actinomycetota</taxon>
        <taxon>Actinomycetes</taxon>
        <taxon>Propionibacteriales</taxon>
        <taxon>Nocardioidaceae</taxon>
        <taxon>Nocardioides</taxon>
    </lineage>
</organism>
<dbReference type="EMBL" id="BAAALG010000010">
    <property type="protein sequence ID" value="GAA1104955.1"/>
    <property type="molecule type" value="Genomic_DNA"/>
</dbReference>
<accession>A0ABP4EH52</accession>
<dbReference type="Pfam" id="PF01844">
    <property type="entry name" value="HNH"/>
    <property type="match status" value="1"/>
</dbReference>
<comment type="caution">
    <text evidence="2">The sequence shown here is derived from an EMBL/GenBank/DDBJ whole genome shotgun (WGS) entry which is preliminary data.</text>
</comment>
<evidence type="ECO:0000259" key="1">
    <source>
        <dbReference type="SMART" id="SM00507"/>
    </source>
</evidence>
<name>A0ABP4EH52_9ACTN</name>
<dbReference type="RefSeq" id="WP_343994962.1">
    <property type="nucleotide sequence ID" value="NZ_BAAALG010000010.1"/>
</dbReference>
<proteinExistence type="predicted"/>
<reference evidence="3" key="1">
    <citation type="journal article" date="2019" name="Int. J. Syst. Evol. Microbiol.">
        <title>The Global Catalogue of Microorganisms (GCM) 10K type strain sequencing project: providing services to taxonomists for standard genome sequencing and annotation.</title>
        <authorList>
            <consortium name="The Broad Institute Genomics Platform"/>
            <consortium name="The Broad Institute Genome Sequencing Center for Infectious Disease"/>
            <person name="Wu L."/>
            <person name="Ma J."/>
        </authorList>
    </citation>
    <scope>NUCLEOTIDE SEQUENCE [LARGE SCALE GENOMIC DNA]</scope>
    <source>
        <strain evidence="3">JCM 13008</strain>
    </source>
</reference>
<gene>
    <name evidence="2" type="ORF">GCM10009668_25400</name>
</gene>
<dbReference type="InterPro" id="IPR002711">
    <property type="entry name" value="HNH"/>
</dbReference>
<dbReference type="CDD" id="cd00085">
    <property type="entry name" value="HNHc"/>
    <property type="match status" value="1"/>
</dbReference>
<dbReference type="Proteomes" id="UP001501581">
    <property type="component" value="Unassembled WGS sequence"/>
</dbReference>
<protein>
    <submittedName>
        <fullName evidence="2">DUF222 domain-containing protein</fullName>
    </submittedName>
</protein>
<dbReference type="SMART" id="SM00507">
    <property type="entry name" value="HNHc"/>
    <property type="match status" value="1"/>
</dbReference>
<evidence type="ECO:0000313" key="3">
    <source>
        <dbReference type="Proteomes" id="UP001501581"/>
    </source>
</evidence>
<keyword evidence="3" id="KW-1185">Reference proteome</keyword>
<sequence length="389" mass="42008">MRREERALAAVPVARHGSGNAHEIALARKESPHRGRTLLGLGKALMAEMPHTLARLRDGTLSEYRAQILVKETACLSREHRMFVDEELCADRAALMGLGNRALNAKVRRLAVEIDPSAVVERSRRAEADRHASVRPAPDTMGYLTFLMPIPQAVAAYAAVRAAALAARAAGDSRSLGQLMCDLALARLTGLPDTGSPEQAPAVPVTLNLTMAASALAGGHAPATLTASGIGEEVLPAEIARLLASRAISTGVGAWFRRLHVAPLGGLVAMSARQRFFPPVMAEFLSIRGAGICSTPYCNAPIRHYDHIRSFADGGSTDVINGQGLCEACNYAKQVNRWRQRVTSDPGDRHEVETITLTGHRYISRVPEPPGWREPRFRETHPGFYALTS</sequence>
<feature type="domain" description="HNH nuclease" evidence="1">
    <location>
        <begin position="280"/>
        <end position="331"/>
    </location>
</feature>
<evidence type="ECO:0000313" key="2">
    <source>
        <dbReference type="EMBL" id="GAA1104955.1"/>
    </source>
</evidence>
<dbReference type="InterPro" id="IPR003615">
    <property type="entry name" value="HNH_nuc"/>
</dbReference>